<dbReference type="Proteomes" id="UP000440732">
    <property type="component" value="Unassembled WGS sequence"/>
</dbReference>
<protein>
    <submittedName>
        <fullName evidence="1">Uncharacterized protein</fullName>
    </submittedName>
</protein>
<organism evidence="1 2">
    <name type="scientific">Phytophthora fragariae</name>
    <dbReference type="NCBI Taxonomy" id="53985"/>
    <lineage>
        <taxon>Eukaryota</taxon>
        <taxon>Sar</taxon>
        <taxon>Stramenopiles</taxon>
        <taxon>Oomycota</taxon>
        <taxon>Peronosporomycetes</taxon>
        <taxon>Peronosporales</taxon>
        <taxon>Peronosporaceae</taxon>
        <taxon>Phytophthora</taxon>
    </lineage>
</organism>
<comment type="caution">
    <text evidence="1">The sequence shown here is derived from an EMBL/GenBank/DDBJ whole genome shotgun (WGS) entry which is preliminary data.</text>
</comment>
<dbReference type="EMBL" id="QXGA01006965">
    <property type="protein sequence ID" value="KAE9061446.1"/>
    <property type="molecule type" value="Genomic_DNA"/>
</dbReference>
<feature type="non-terminal residue" evidence="1">
    <location>
        <position position="1"/>
    </location>
</feature>
<gene>
    <name evidence="1" type="ORF">PF006_g31398</name>
</gene>
<evidence type="ECO:0000313" key="1">
    <source>
        <dbReference type="EMBL" id="KAE9061446.1"/>
    </source>
</evidence>
<dbReference type="AlphaFoldDB" id="A0A6A3PIV5"/>
<sequence>AEMTVPQPVYEYIGPPKLVDWDQASLVKWRRAREQYEENIHERSTYEIGKDKSQITDEDIMVKVKERCETTNRDYLANPTALFTQNLKMGLMVKDVPDRVAKYFRQFEKIIADNRFHEHLGRG</sequence>
<name>A0A6A3PIV5_9STRA</name>
<reference evidence="1 2" key="1">
    <citation type="submission" date="2018-08" db="EMBL/GenBank/DDBJ databases">
        <title>Genomic investigation of the strawberry pathogen Phytophthora fragariae indicates pathogenicity is determined by transcriptional variation in three key races.</title>
        <authorList>
            <person name="Adams T.M."/>
            <person name="Armitage A.D."/>
            <person name="Sobczyk M.K."/>
            <person name="Bates H.J."/>
            <person name="Dunwell J.M."/>
            <person name="Nellist C.F."/>
            <person name="Harrison R.J."/>
        </authorList>
    </citation>
    <scope>NUCLEOTIDE SEQUENCE [LARGE SCALE GENOMIC DNA]</scope>
    <source>
        <strain evidence="1 2">NOV-5</strain>
    </source>
</reference>
<accession>A0A6A3PIV5</accession>
<evidence type="ECO:0000313" key="2">
    <source>
        <dbReference type="Proteomes" id="UP000440732"/>
    </source>
</evidence>
<proteinExistence type="predicted"/>